<dbReference type="Gene3D" id="3.40.50.360">
    <property type="match status" value="1"/>
</dbReference>
<dbReference type="Proteomes" id="UP000305874">
    <property type="component" value="Unassembled WGS sequence"/>
</dbReference>
<keyword evidence="1" id="KW-0285">Flavoprotein</keyword>
<organism evidence="4 5">
    <name type="scientific">Pseudoalteromonas ruthenica</name>
    <dbReference type="NCBI Taxonomy" id="151081"/>
    <lineage>
        <taxon>Bacteria</taxon>
        <taxon>Pseudomonadati</taxon>
        <taxon>Pseudomonadota</taxon>
        <taxon>Gammaproteobacteria</taxon>
        <taxon>Alteromonadales</taxon>
        <taxon>Pseudoalteromonadaceae</taxon>
        <taxon>Pseudoalteromonas</taxon>
    </lineage>
</organism>
<sequence>MNQHVIIFSSARSQGNTRQAADTLARHLGAQFIDLDAYQINPYRYDIREQSDDFRALITRLLEFDHWVFASPVYWYNTTPQMKAFFDRLTEYMDQPQLRSQLRQLRSKQASLLSTSYTERAPQAFVDPFIHTATYLGMQFVTHYHAGAADPESVAVQYPKRQMWWRKLYALLNTQAGLIR</sequence>
<keyword evidence="2" id="KW-0288">FMN</keyword>
<proteinExistence type="predicted"/>
<dbReference type="InterPro" id="IPR005025">
    <property type="entry name" value="FMN_Rdtase-like_dom"/>
</dbReference>
<dbReference type="AlphaFoldDB" id="A0A5S3Z443"/>
<name>A0A5S3Z443_9GAMM</name>
<gene>
    <name evidence="4" type="ORF">CWC05_12390</name>
</gene>
<dbReference type="GO" id="GO:0016491">
    <property type="term" value="F:oxidoreductase activity"/>
    <property type="evidence" value="ECO:0007669"/>
    <property type="project" value="InterPro"/>
</dbReference>
<evidence type="ECO:0000256" key="2">
    <source>
        <dbReference type="ARBA" id="ARBA00022643"/>
    </source>
</evidence>
<evidence type="ECO:0000256" key="1">
    <source>
        <dbReference type="ARBA" id="ARBA00022630"/>
    </source>
</evidence>
<dbReference type="Pfam" id="PF03358">
    <property type="entry name" value="FMN_red"/>
    <property type="match status" value="1"/>
</dbReference>
<dbReference type="PANTHER" id="PTHR43278">
    <property type="entry name" value="NAD(P)H-DEPENDENT FMN-CONTAINING OXIDOREDUCTASE YWQN-RELATED"/>
    <property type="match status" value="1"/>
</dbReference>
<dbReference type="InterPro" id="IPR029039">
    <property type="entry name" value="Flavoprotein-like_sf"/>
</dbReference>
<accession>A0A5S3Z443</accession>
<dbReference type="RefSeq" id="WP_138548411.1">
    <property type="nucleotide sequence ID" value="NZ_PNCG01000013.1"/>
</dbReference>
<reference evidence="5" key="2">
    <citation type="submission" date="2019-06" db="EMBL/GenBank/DDBJ databases">
        <title>Co-occurence of chitin degradation, pigmentation and bioactivity in marine Pseudoalteromonas.</title>
        <authorList>
            <person name="Sonnenschein E.C."/>
            <person name="Bech P.K."/>
        </authorList>
    </citation>
    <scope>NUCLEOTIDE SEQUENCE [LARGE SCALE GENOMIC DNA]</scope>
    <source>
        <strain evidence="5">S2897</strain>
    </source>
</reference>
<dbReference type="EMBL" id="PNCG01000013">
    <property type="protein sequence ID" value="TMP86595.1"/>
    <property type="molecule type" value="Genomic_DNA"/>
</dbReference>
<dbReference type="InterPro" id="IPR051796">
    <property type="entry name" value="ISF_SsuE-like"/>
</dbReference>
<feature type="domain" description="NADPH-dependent FMN reductase-like" evidence="3">
    <location>
        <begin position="5"/>
        <end position="144"/>
    </location>
</feature>
<dbReference type="SUPFAM" id="SSF52218">
    <property type="entry name" value="Flavoproteins"/>
    <property type="match status" value="1"/>
</dbReference>
<comment type="caution">
    <text evidence="4">The sequence shown here is derived from an EMBL/GenBank/DDBJ whole genome shotgun (WGS) entry which is preliminary data.</text>
</comment>
<dbReference type="PANTHER" id="PTHR43278:SF4">
    <property type="entry name" value="NAD(P)H-DEPENDENT FMN-CONTAINING OXIDOREDUCTASE YWQN-RELATED"/>
    <property type="match status" value="1"/>
</dbReference>
<protein>
    <submittedName>
        <fullName evidence="4">FMN reductase</fullName>
    </submittedName>
</protein>
<evidence type="ECO:0000313" key="4">
    <source>
        <dbReference type="EMBL" id="TMP86595.1"/>
    </source>
</evidence>
<evidence type="ECO:0000259" key="3">
    <source>
        <dbReference type="Pfam" id="PF03358"/>
    </source>
</evidence>
<evidence type="ECO:0000313" key="5">
    <source>
        <dbReference type="Proteomes" id="UP000305874"/>
    </source>
</evidence>
<reference evidence="4 5" key="1">
    <citation type="submission" date="2017-12" db="EMBL/GenBank/DDBJ databases">
        <authorList>
            <person name="Paulsen S."/>
            <person name="Gram L.K."/>
        </authorList>
    </citation>
    <scope>NUCLEOTIDE SEQUENCE [LARGE SCALE GENOMIC DNA]</scope>
    <source>
        <strain evidence="4 5">S2897</strain>
    </source>
</reference>